<evidence type="ECO:0000313" key="1">
    <source>
        <dbReference type="EMBL" id="PHM56542.1"/>
    </source>
</evidence>
<evidence type="ECO:0000313" key="2">
    <source>
        <dbReference type="Proteomes" id="UP000222366"/>
    </source>
</evidence>
<sequence>MERYLVKSYIKNDEGKYIVCEEALFDSMKEVREYIKNEFPDDLCENIEIERLKGE</sequence>
<comment type="caution">
    <text evidence="1">The sequence shown here is derived from an EMBL/GenBank/DDBJ whole genome shotgun (WGS) entry which is preliminary data.</text>
</comment>
<dbReference type="Proteomes" id="UP000222366">
    <property type="component" value="Unassembled WGS sequence"/>
</dbReference>
<protein>
    <submittedName>
        <fullName evidence="1">Uncharacterized protein</fullName>
    </submittedName>
</protein>
<proteinExistence type="predicted"/>
<dbReference type="RefSeq" id="WP_169926715.1">
    <property type="nucleotide sequence ID" value="NZ_CAWNRH010000018.1"/>
</dbReference>
<name>A0A2D0K3H2_9GAMM</name>
<reference evidence="1 2" key="1">
    <citation type="journal article" date="2017" name="Nat. Microbiol.">
        <title>Natural product diversity associated with the nematode symbionts Photorhabdus and Xenorhabdus.</title>
        <authorList>
            <person name="Tobias N.J."/>
            <person name="Wolff H."/>
            <person name="Djahanschiri B."/>
            <person name="Grundmann F."/>
            <person name="Kronenwerth M."/>
            <person name="Shi Y.M."/>
            <person name="Simonyi S."/>
            <person name="Grun P."/>
            <person name="Shapiro-Ilan D."/>
            <person name="Pidot S.J."/>
            <person name="Stinear T.P."/>
            <person name="Ebersberger I."/>
            <person name="Bode H.B."/>
        </authorList>
    </citation>
    <scope>NUCLEOTIDE SEQUENCE [LARGE SCALE GENOMIC DNA]</scope>
    <source>
        <strain evidence="1 2">DSM 17904</strain>
    </source>
</reference>
<gene>
    <name evidence="1" type="ORF">Xsto_04147</name>
</gene>
<dbReference type="EMBL" id="NJAJ01000114">
    <property type="protein sequence ID" value="PHM56542.1"/>
    <property type="molecule type" value="Genomic_DNA"/>
</dbReference>
<keyword evidence="2" id="KW-1185">Reference proteome</keyword>
<accession>A0A2D0K3H2</accession>
<dbReference type="AlphaFoldDB" id="A0A2D0K3H2"/>
<organism evidence="1 2">
    <name type="scientific">Xenorhabdus stockiae</name>
    <dbReference type="NCBI Taxonomy" id="351614"/>
    <lineage>
        <taxon>Bacteria</taxon>
        <taxon>Pseudomonadati</taxon>
        <taxon>Pseudomonadota</taxon>
        <taxon>Gammaproteobacteria</taxon>
        <taxon>Enterobacterales</taxon>
        <taxon>Morganellaceae</taxon>
        <taxon>Xenorhabdus</taxon>
    </lineage>
</organism>